<dbReference type="Gene3D" id="3.20.20.80">
    <property type="entry name" value="Glycosidases"/>
    <property type="match status" value="1"/>
</dbReference>
<dbReference type="InterPro" id="IPR017853">
    <property type="entry name" value="GH"/>
</dbReference>
<evidence type="ECO:0000313" key="5">
    <source>
        <dbReference type="EMBL" id="KUO95965.1"/>
    </source>
</evidence>
<protein>
    <submittedName>
        <fullName evidence="5">Uncharacterized protein</fullName>
    </submittedName>
</protein>
<dbReference type="PANTHER" id="PTHR23421">
    <property type="entry name" value="BETA-GALACTOSIDASE RELATED"/>
    <property type="match status" value="1"/>
</dbReference>
<evidence type="ECO:0000256" key="1">
    <source>
        <dbReference type="ARBA" id="ARBA00009809"/>
    </source>
</evidence>
<dbReference type="Pfam" id="PF22369">
    <property type="entry name" value="GLMA_2nd"/>
    <property type="match status" value="1"/>
</dbReference>
<sequence length="795" mass="90890">MLTIKNGAFYMNGTPTFLFGAECHYFRLDPEEWRDRLLQIKEAGCNLVSTYIPWLWHEPIQGEFDFTGTSHPRRNLLGFLKLCDEIGFKVMVRPGPYVMSELKREGIPEWLINNYSEVIARTESGNLHPARLVSYLHPLYLQLAMNWYDEVLTILRPFMEDRAGPVVMIQLDNEIGMLQWVTNSADFHPLTMQRFHDFAKGSHASQKHMVTDDEREDRVSSSFDQLNEDEKNLWSHFIWSEFCRYEYSEYVSRLEERVREHQISALTVINVHGFKDLSIYSRGTDYPIGISQLRTAALRHDCCIAGDFYPGHITYDNFHDVILSTVLTACISSKEQPIFSAEFQSGRLSDRPTVSASDMNLLTRLCISHGMNALNYYMFCAGDNPENIGLFGTRHEWQAPIASDGSQRAGYMMAKEIGQMISSVQEKLVLSKIDVDTHIGFYSPYYMTETNWPSSKAVQSMIQEVTSIRENFVFDGVWRLLAAANLSYDAVDLLGEKVLDPKDYPSLWVGTTPRMDAEVQQKLLDYVESGGKLCLTPYLPEHDLNGRPCRILADAVQVELGDPEHGYQLVDFRNYPSTFCRMHLKIYGVPDHEIIATSADDPRVCAAFYKKIKRGNLMLLGVGMLHEYQYQMDVIQSVADRMGIHASVYRTHPRIHATIRRGAHGSFLSLLNLDEELASTQVKTGAEVLFDQAFINVPARSGLLLPLMLQVGGMTLRYSTMEIFQKQIDDQVVRIGFRATNKRERVCISPGWTVSAIGATLFQNNAEDQVEITCELDVEQIHEKRHIFLIFYRIV</sequence>
<dbReference type="Pfam" id="PF01301">
    <property type="entry name" value="Glyco_hydro_35"/>
    <property type="match status" value="1"/>
</dbReference>
<dbReference type="EMBL" id="LPVJ01000030">
    <property type="protein sequence ID" value="KUO95965.1"/>
    <property type="molecule type" value="Genomic_DNA"/>
</dbReference>
<evidence type="ECO:0000259" key="4">
    <source>
        <dbReference type="Pfam" id="PF22369"/>
    </source>
</evidence>
<evidence type="ECO:0000256" key="2">
    <source>
        <dbReference type="RuleBase" id="RU003679"/>
    </source>
</evidence>
<dbReference type="InterPro" id="IPR001944">
    <property type="entry name" value="Glycoside_Hdrlase_35"/>
</dbReference>
<reference evidence="5 6" key="1">
    <citation type="submission" date="2015-12" db="EMBL/GenBank/DDBJ databases">
        <title>Draft genome sequence of Acidibacillus ferrooxidans ITV001, isolated from a chalcopyrite acid mine drainage site in Brazil.</title>
        <authorList>
            <person name="Dall'Agnol H."/>
            <person name="Nancucheo I."/>
            <person name="Johnson B."/>
            <person name="Oliveira R."/>
            <person name="Leite L."/>
            <person name="Pylro V."/>
            <person name="Nunes G.L."/>
            <person name="Tzotzos G."/>
            <person name="Fernandes G.R."/>
            <person name="Dutra J."/>
            <person name="Orellana S.C."/>
            <person name="Oliveira G."/>
        </authorList>
    </citation>
    <scope>NUCLEOTIDE SEQUENCE [LARGE SCALE GENOMIC DNA]</scope>
    <source>
        <strain evidence="6">ITV01</strain>
    </source>
</reference>
<dbReference type="InterPro" id="IPR054746">
    <property type="entry name" value="GLMA-like_second"/>
</dbReference>
<dbReference type="OrthoDB" id="9813184at2"/>
<dbReference type="Gene3D" id="3.40.50.880">
    <property type="match status" value="1"/>
</dbReference>
<dbReference type="InterPro" id="IPR031330">
    <property type="entry name" value="Gly_Hdrlase_35_cat"/>
</dbReference>
<organism evidence="5 6">
    <name type="scientific">Ferroacidibacillus organovorans</name>
    <dbReference type="NCBI Taxonomy" id="1765683"/>
    <lineage>
        <taxon>Bacteria</taxon>
        <taxon>Bacillati</taxon>
        <taxon>Bacillota</taxon>
        <taxon>Bacilli</taxon>
        <taxon>Bacillales</taxon>
        <taxon>Alicyclobacillaceae</taxon>
        <taxon>Ferroacidibacillus</taxon>
    </lineage>
</organism>
<dbReference type="GO" id="GO:0005975">
    <property type="term" value="P:carbohydrate metabolic process"/>
    <property type="evidence" value="ECO:0007669"/>
    <property type="project" value="InterPro"/>
</dbReference>
<dbReference type="AlphaFoldDB" id="A0A101XR19"/>
<accession>A0A101XR19</accession>
<feature type="domain" description="Glycoside hydrolase 35 catalytic" evidence="3">
    <location>
        <begin position="9"/>
        <end position="200"/>
    </location>
</feature>
<dbReference type="SUPFAM" id="SSF51445">
    <property type="entry name" value="(Trans)glycosidases"/>
    <property type="match status" value="1"/>
</dbReference>
<comment type="caution">
    <text evidence="5">The sequence shown here is derived from an EMBL/GenBank/DDBJ whole genome shotgun (WGS) entry which is preliminary data.</text>
</comment>
<evidence type="ECO:0000259" key="3">
    <source>
        <dbReference type="Pfam" id="PF01301"/>
    </source>
</evidence>
<comment type="similarity">
    <text evidence="1 2">Belongs to the glycosyl hydrolase 35 family.</text>
</comment>
<dbReference type="GO" id="GO:0004553">
    <property type="term" value="F:hydrolase activity, hydrolyzing O-glycosyl compounds"/>
    <property type="evidence" value="ECO:0007669"/>
    <property type="project" value="InterPro"/>
</dbReference>
<dbReference type="Proteomes" id="UP000053557">
    <property type="component" value="Unassembled WGS sequence"/>
</dbReference>
<name>A0A101XR19_9BACL</name>
<dbReference type="InterPro" id="IPR029062">
    <property type="entry name" value="Class_I_gatase-like"/>
</dbReference>
<keyword evidence="6" id="KW-1185">Reference proteome</keyword>
<dbReference type="CDD" id="cd03143">
    <property type="entry name" value="A4_beta-galactosidase_middle_domain"/>
    <property type="match status" value="1"/>
</dbReference>
<feature type="domain" description="GLMA-like second" evidence="4">
    <location>
        <begin position="457"/>
        <end position="592"/>
    </location>
</feature>
<proteinExistence type="inferred from homology"/>
<gene>
    <name evidence="5" type="ORF">ATW55_02475</name>
</gene>
<evidence type="ECO:0000313" key="6">
    <source>
        <dbReference type="Proteomes" id="UP000053557"/>
    </source>
</evidence>
<dbReference type="RefSeq" id="WP_067715287.1">
    <property type="nucleotide sequence ID" value="NZ_LPVJ01000030.1"/>
</dbReference>